<keyword evidence="2" id="KW-1185">Reference proteome</keyword>
<dbReference type="Proteomes" id="UP000184462">
    <property type="component" value="Unassembled WGS sequence"/>
</dbReference>
<reference evidence="1 2" key="1">
    <citation type="submission" date="2016-11" db="EMBL/GenBank/DDBJ databases">
        <authorList>
            <person name="Jaros S."/>
            <person name="Januszkiewicz K."/>
            <person name="Wedrychowicz H."/>
        </authorList>
    </citation>
    <scope>NUCLEOTIDE SEQUENCE [LARGE SCALE GENOMIC DNA]</scope>
    <source>
        <strain evidence="1 2">DSM 25661</strain>
    </source>
</reference>
<dbReference type="AlphaFoldDB" id="A0A1M4XS83"/>
<gene>
    <name evidence="1" type="ORF">SAMN05444278_11029</name>
</gene>
<name>A0A1M4XS83_9FLAO</name>
<accession>A0A1M4XS83</accession>
<protein>
    <submittedName>
        <fullName evidence="1">Uncharacterized protein</fullName>
    </submittedName>
</protein>
<organism evidence="1 2">
    <name type="scientific">Psychroflexus salarius</name>
    <dbReference type="NCBI Taxonomy" id="1155689"/>
    <lineage>
        <taxon>Bacteria</taxon>
        <taxon>Pseudomonadati</taxon>
        <taxon>Bacteroidota</taxon>
        <taxon>Flavobacteriia</taxon>
        <taxon>Flavobacteriales</taxon>
        <taxon>Flavobacteriaceae</taxon>
        <taxon>Psychroflexus</taxon>
    </lineage>
</organism>
<sequence>MLSDWGASYIPGLSKNMASPGNYLGHNGLRFTGNAFGVLGSDLVKKQL</sequence>
<dbReference type="EMBL" id="FQTW01000010">
    <property type="protein sequence ID" value="SHE96112.1"/>
    <property type="molecule type" value="Genomic_DNA"/>
</dbReference>
<dbReference type="RefSeq" id="WP_159432039.1">
    <property type="nucleotide sequence ID" value="NZ_FQTW01000010.1"/>
</dbReference>
<evidence type="ECO:0000313" key="1">
    <source>
        <dbReference type="EMBL" id="SHE96112.1"/>
    </source>
</evidence>
<evidence type="ECO:0000313" key="2">
    <source>
        <dbReference type="Proteomes" id="UP000184462"/>
    </source>
</evidence>
<dbReference type="STRING" id="1155689.SAMN05444278_11029"/>
<proteinExistence type="predicted"/>